<dbReference type="FunFam" id="3.30.200.20:FF:000307">
    <property type="entry name" value="pollen receptor-like kinase 1"/>
    <property type="match status" value="1"/>
</dbReference>
<dbReference type="PANTHER" id="PTHR48007:SF9">
    <property type="entry name" value="PROTEIN KINASE DOMAIN-CONTAINING PROTEIN"/>
    <property type="match status" value="1"/>
</dbReference>
<dbReference type="PROSITE" id="PS00107">
    <property type="entry name" value="PROTEIN_KINASE_ATP"/>
    <property type="match status" value="1"/>
</dbReference>
<evidence type="ECO:0000256" key="12">
    <source>
        <dbReference type="PROSITE-ProRule" id="PRU10141"/>
    </source>
</evidence>
<evidence type="ECO:0000313" key="17">
    <source>
        <dbReference type="Proteomes" id="UP000515123"/>
    </source>
</evidence>
<evidence type="ECO:0000256" key="11">
    <source>
        <dbReference type="ARBA" id="ARBA00023180"/>
    </source>
</evidence>
<dbReference type="Gene3D" id="3.30.200.20">
    <property type="entry name" value="Phosphorylase Kinase, domain 1"/>
    <property type="match status" value="1"/>
</dbReference>
<keyword evidence="5 15" id="KW-0732">Signal</keyword>
<evidence type="ECO:0000256" key="15">
    <source>
        <dbReference type="SAM" id="SignalP"/>
    </source>
</evidence>
<name>A0A6P5FM92_ANACO</name>
<feature type="signal peptide" evidence="15">
    <location>
        <begin position="1"/>
        <end position="30"/>
    </location>
</feature>
<feature type="chain" id="PRO_5027654616" evidence="15">
    <location>
        <begin position="31"/>
        <end position="685"/>
    </location>
</feature>
<keyword evidence="3" id="KW-0433">Leucine-rich repeat</keyword>
<dbReference type="InterPro" id="IPR001611">
    <property type="entry name" value="Leu-rich_rpt"/>
</dbReference>
<evidence type="ECO:0000256" key="8">
    <source>
        <dbReference type="ARBA" id="ARBA00022840"/>
    </source>
</evidence>
<dbReference type="OrthoDB" id="4062651at2759"/>
<keyword evidence="4 14" id="KW-0812">Transmembrane</keyword>
<dbReference type="AlphaFoldDB" id="A0A6P5FM92"/>
<dbReference type="Pfam" id="PF00560">
    <property type="entry name" value="LRR_1"/>
    <property type="match status" value="2"/>
</dbReference>
<proteinExistence type="predicted"/>
<feature type="binding site" evidence="12">
    <location>
        <position position="400"/>
    </location>
    <ligand>
        <name>ATP</name>
        <dbReference type="ChEBI" id="CHEBI:30616"/>
    </ligand>
</feature>
<evidence type="ECO:0000256" key="6">
    <source>
        <dbReference type="ARBA" id="ARBA00022737"/>
    </source>
</evidence>
<feature type="region of interest" description="Disordered" evidence="13">
    <location>
        <begin position="249"/>
        <end position="284"/>
    </location>
</feature>
<dbReference type="GO" id="GO:0005886">
    <property type="term" value="C:plasma membrane"/>
    <property type="evidence" value="ECO:0007669"/>
    <property type="project" value="UniProtKB-SubCell"/>
</dbReference>
<keyword evidence="6" id="KW-0677">Repeat</keyword>
<protein>
    <submittedName>
        <fullName evidence="18">Probable leucine-rich repeat receptor-like protein kinase At1g68400</fullName>
    </submittedName>
</protein>
<dbReference type="InterPro" id="IPR011009">
    <property type="entry name" value="Kinase-like_dom_sf"/>
</dbReference>
<dbReference type="GO" id="GO:0004672">
    <property type="term" value="F:protein kinase activity"/>
    <property type="evidence" value="ECO:0007669"/>
    <property type="project" value="InterPro"/>
</dbReference>
<dbReference type="Gene3D" id="3.80.10.10">
    <property type="entry name" value="Ribonuclease Inhibitor"/>
    <property type="match status" value="2"/>
</dbReference>
<dbReference type="GeneID" id="109716160"/>
<dbReference type="Proteomes" id="UP000515123">
    <property type="component" value="Linkage group 10"/>
</dbReference>
<evidence type="ECO:0000256" key="7">
    <source>
        <dbReference type="ARBA" id="ARBA00022741"/>
    </source>
</evidence>
<dbReference type="InterPro" id="IPR000719">
    <property type="entry name" value="Prot_kinase_dom"/>
</dbReference>
<keyword evidence="2" id="KW-1003">Cell membrane</keyword>
<dbReference type="SUPFAM" id="SSF56112">
    <property type="entry name" value="Protein kinase-like (PK-like)"/>
    <property type="match status" value="1"/>
</dbReference>
<evidence type="ECO:0000256" key="1">
    <source>
        <dbReference type="ARBA" id="ARBA00004162"/>
    </source>
</evidence>
<evidence type="ECO:0000256" key="4">
    <source>
        <dbReference type="ARBA" id="ARBA00022692"/>
    </source>
</evidence>
<organism evidence="17 18">
    <name type="scientific">Ananas comosus</name>
    <name type="common">Pineapple</name>
    <name type="synonym">Ananas ananas</name>
    <dbReference type="NCBI Taxonomy" id="4615"/>
    <lineage>
        <taxon>Eukaryota</taxon>
        <taxon>Viridiplantae</taxon>
        <taxon>Streptophyta</taxon>
        <taxon>Embryophyta</taxon>
        <taxon>Tracheophyta</taxon>
        <taxon>Spermatophyta</taxon>
        <taxon>Magnoliopsida</taxon>
        <taxon>Liliopsida</taxon>
        <taxon>Poales</taxon>
        <taxon>Bromeliaceae</taxon>
        <taxon>Bromelioideae</taxon>
        <taxon>Ananas</taxon>
    </lineage>
</organism>
<dbReference type="Gene3D" id="1.10.510.10">
    <property type="entry name" value="Transferase(Phosphotransferase) domain 1"/>
    <property type="match status" value="1"/>
</dbReference>
<reference evidence="17" key="1">
    <citation type="journal article" date="2015" name="Nat. Genet.">
        <title>The pineapple genome and the evolution of CAM photosynthesis.</title>
        <authorList>
            <person name="Ming R."/>
            <person name="VanBuren R."/>
            <person name="Wai C.M."/>
            <person name="Tang H."/>
            <person name="Schatz M.C."/>
            <person name="Bowers J.E."/>
            <person name="Lyons E."/>
            <person name="Wang M.L."/>
            <person name="Chen J."/>
            <person name="Biggers E."/>
            <person name="Zhang J."/>
            <person name="Huang L."/>
            <person name="Zhang L."/>
            <person name="Miao W."/>
            <person name="Zhang J."/>
            <person name="Ye Z."/>
            <person name="Miao C."/>
            <person name="Lin Z."/>
            <person name="Wang H."/>
            <person name="Zhou H."/>
            <person name="Yim W.C."/>
            <person name="Priest H.D."/>
            <person name="Zheng C."/>
            <person name="Woodhouse M."/>
            <person name="Edger P.P."/>
            <person name="Guyot R."/>
            <person name="Guo H.B."/>
            <person name="Guo H."/>
            <person name="Zheng G."/>
            <person name="Singh R."/>
            <person name="Sharma A."/>
            <person name="Min X."/>
            <person name="Zheng Y."/>
            <person name="Lee H."/>
            <person name="Gurtowski J."/>
            <person name="Sedlazeck F.J."/>
            <person name="Harkess A."/>
            <person name="McKain M.R."/>
            <person name="Liao Z."/>
            <person name="Fang J."/>
            <person name="Liu J."/>
            <person name="Zhang X."/>
            <person name="Zhang Q."/>
            <person name="Hu W."/>
            <person name="Qin Y."/>
            <person name="Wang K."/>
            <person name="Chen L.Y."/>
            <person name="Shirley N."/>
            <person name="Lin Y.R."/>
            <person name="Liu L.Y."/>
            <person name="Hernandez A.G."/>
            <person name="Wright C.L."/>
            <person name="Bulone V."/>
            <person name="Tuskan G.A."/>
            <person name="Heath K."/>
            <person name="Zee F."/>
            <person name="Moore P.H."/>
            <person name="Sunkar R."/>
            <person name="Leebens-Mack J.H."/>
            <person name="Mockler T."/>
            <person name="Bennetzen J.L."/>
            <person name="Freeling M."/>
            <person name="Sankoff D."/>
            <person name="Paterson A.H."/>
            <person name="Zhu X."/>
            <person name="Yang X."/>
            <person name="Smith J.A."/>
            <person name="Cushman J.C."/>
            <person name="Paull R.E."/>
            <person name="Yu Q."/>
        </authorList>
    </citation>
    <scope>NUCLEOTIDE SEQUENCE [LARGE SCALE GENOMIC DNA]</scope>
    <source>
        <strain evidence="17">cv. F153</strain>
    </source>
</reference>
<keyword evidence="11" id="KW-0325">Glycoprotein</keyword>
<feature type="region of interest" description="Disordered" evidence="13">
    <location>
        <begin position="651"/>
        <end position="685"/>
    </location>
</feature>
<sequence length="685" mass="72441">MREKKKRLHCLQQLLLEALLLLVRLRFAVCSPASSGPTLADDLSALAAFRGASGGRAGALSSWNLSEPWSACATWEGVTCAGGRVSRLVLEGLSLSGPSALPHLARLDRLRVLSLKSNLLSGPIPDLSPLSTTLKLLFLSHNALSGPIPDSLFSLTRLYRLDLSCNNLSGPVPVEGLDRLDRLLTLRLDSNRLSGPVSALALPRLQDLNLSSNLLSGAIPAALAAFPAASFAANAALCGAPLPPCRDFASDPTRPSARPPPRVPPAAAVVASSPSSSAPPSRGGRVSRAAVVGIVAGDFALLVLVSGLLFCYFWRKFAAGRKAPSRLHEGEKIVYSASPYGGGGAGYERGKMVFLGDGSGSNKRFELEDLLRASAEMLGKGSYGTAYKAVLDDGSVAAVKRLRDVQVSGKREFEQHLEQLGRLRHPNLVPLTAYYYAPDEKLLVYDYMPNGSLFSLLHGNRGPGRTPVDWGLRMQIAAGAARGLAHIHHARRSPKLAHGNVKSTNVLLDKAGNARLADYGLALMVPSAGASRSAGYRPPEAPPADGRRAWATQRGDVYAFGVLLLELLTGRPAASDNAGGGAMDLPTWVQSVVREEWTAEVFDLELMRYKGIEEEMVGMLQLALRCTAAAPEQRPKIGQVVRVIDEVRAASAGGGEVSPSHESFDSISDSPSVSEDAAAAGAASQ</sequence>
<dbReference type="CDD" id="cd14066">
    <property type="entry name" value="STKc_IRAK"/>
    <property type="match status" value="1"/>
</dbReference>
<feature type="compositionally biased region" description="Low complexity" evidence="13">
    <location>
        <begin position="265"/>
        <end position="284"/>
    </location>
</feature>
<reference evidence="18" key="2">
    <citation type="submission" date="2025-08" db="UniProtKB">
        <authorList>
            <consortium name="RefSeq"/>
        </authorList>
    </citation>
    <scope>IDENTIFICATION</scope>
    <source>
        <tissue evidence="18">Leaf</tissue>
    </source>
</reference>
<accession>A0A6P5FM92</accession>
<keyword evidence="17" id="KW-1185">Reference proteome</keyword>
<evidence type="ECO:0000256" key="2">
    <source>
        <dbReference type="ARBA" id="ARBA00022475"/>
    </source>
</evidence>
<evidence type="ECO:0000256" key="13">
    <source>
        <dbReference type="SAM" id="MobiDB-lite"/>
    </source>
</evidence>
<evidence type="ECO:0000256" key="5">
    <source>
        <dbReference type="ARBA" id="ARBA00022729"/>
    </source>
</evidence>
<keyword evidence="8 12" id="KW-0067">ATP-binding</keyword>
<dbReference type="InterPro" id="IPR013210">
    <property type="entry name" value="LRR_N_plant-typ"/>
</dbReference>
<evidence type="ECO:0000256" key="14">
    <source>
        <dbReference type="SAM" id="Phobius"/>
    </source>
</evidence>
<keyword evidence="10 14" id="KW-0472">Membrane</keyword>
<dbReference type="InterPro" id="IPR032675">
    <property type="entry name" value="LRR_dom_sf"/>
</dbReference>
<evidence type="ECO:0000256" key="10">
    <source>
        <dbReference type="ARBA" id="ARBA00023136"/>
    </source>
</evidence>
<feature type="transmembrane region" description="Helical" evidence="14">
    <location>
        <begin position="289"/>
        <end position="314"/>
    </location>
</feature>
<dbReference type="InterPro" id="IPR046959">
    <property type="entry name" value="PRK1-6/SRF4-like"/>
</dbReference>
<dbReference type="FunFam" id="3.80.10.10:FF:000041">
    <property type="entry name" value="LRR receptor-like serine/threonine-protein kinase ERECTA"/>
    <property type="match status" value="1"/>
</dbReference>
<dbReference type="Pfam" id="PF08263">
    <property type="entry name" value="LRRNT_2"/>
    <property type="match status" value="1"/>
</dbReference>
<keyword evidence="9 14" id="KW-1133">Transmembrane helix</keyword>
<dbReference type="RefSeq" id="XP_020097069.1">
    <property type="nucleotide sequence ID" value="XM_020241480.1"/>
</dbReference>
<dbReference type="PROSITE" id="PS50011">
    <property type="entry name" value="PROTEIN_KINASE_DOM"/>
    <property type="match status" value="1"/>
</dbReference>
<dbReference type="PANTHER" id="PTHR48007">
    <property type="entry name" value="LEUCINE-RICH REPEAT RECEPTOR-LIKE PROTEIN KINASE PXC1"/>
    <property type="match status" value="1"/>
</dbReference>
<dbReference type="GO" id="GO:0005524">
    <property type="term" value="F:ATP binding"/>
    <property type="evidence" value="ECO:0007669"/>
    <property type="project" value="UniProtKB-UniRule"/>
</dbReference>
<evidence type="ECO:0000256" key="3">
    <source>
        <dbReference type="ARBA" id="ARBA00022614"/>
    </source>
</evidence>
<comment type="subcellular location">
    <subcellularLocation>
        <location evidence="1">Cell membrane</location>
        <topology evidence="1">Single-pass membrane protein</topology>
    </subcellularLocation>
</comment>
<feature type="compositionally biased region" description="Low complexity" evidence="13">
    <location>
        <begin position="658"/>
        <end position="685"/>
    </location>
</feature>
<dbReference type="Pfam" id="PF00069">
    <property type="entry name" value="Pkinase"/>
    <property type="match status" value="1"/>
</dbReference>
<dbReference type="SUPFAM" id="SSF52058">
    <property type="entry name" value="L domain-like"/>
    <property type="match status" value="1"/>
</dbReference>
<dbReference type="InterPro" id="IPR017441">
    <property type="entry name" value="Protein_kinase_ATP_BS"/>
</dbReference>
<evidence type="ECO:0000259" key="16">
    <source>
        <dbReference type="PROSITE" id="PS50011"/>
    </source>
</evidence>
<keyword evidence="7 12" id="KW-0547">Nucleotide-binding</keyword>
<gene>
    <name evidence="18" type="primary">LOC109716160</name>
</gene>
<feature type="domain" description="Protein kinase" evidence="16">
    <location>
        <begin position="372"/>
        <end position="664"/>
    </location>
</feature>
<evidence type="ECO:0000256" key="9">
    <source>
        <dbReference type="ARBA" id="ARBA00022989"/>
    </source>
</evidence>
<evidence type="ECO:0000313" key="18">
    <source>
        <dbReference type="RefSeq" id="XP_020097069.1"/>
    </source>
</evidence>